<dbReference type="Pfam" id="PF21076">
    <property type="entry name" value="GDH_ACT2"/>
    <property type="match status" value="1"/>
</dbReference>
<accession>A0A1Z1WBU4</accession>
<feature type="domain" description="NAD-glutamate dehydrogenase ACT3" evidence="6">
    <location>
        <begin position="609"/>
        <end position="680"/>
    </location>
</feature>
<dbReference type="InterPro" id="IPR046346">
    <property type="entry name" value="Aminoacid_DH-like_N_sf"/>
</dbReference>
<reference evidence="7 8" key="1">
    <citation type="submission" date="2017-05" db="EMBL/GenBank/DDBJ databases">
        <title>Streptomyces alboflavus Genome sequencing and assembly.</title>
        <authorList>
            <person name="Wang Y."/>
            <person name="Du B."/>
            <person name="Ding Y."/>
            <person name="Liu H."/>
            <person name="Hou Q."/>
            <person name="Liu K."/>
            <person name="Wang C."/>
            <person name="Yao L."/>
        </authorList>
    </citation>
    <scope>NUCLEOTIDE SEQUENCE [LARGE SCALE GENOMIC DNA]</scope>
    <source>
        <strain evidence="7 8">MDJK44</strain>
    </source>
</reference>
<dbReference type="KEGG" id="salf:SMD44_03335"/>
<evidence type="ECO:0000313" key="8">
    <source>
        <dbReference type="Proteomes" id="UP000195880"/>
    </source>
</evidence>
<keyword evidence="8" id="KW-1185">Reference proteome</keyword>
<organism evidence="7 8">
    <name type="scientific">Streptomyces alboflavus</name>
    <dbReference type="NCBI Taxonomy" id="67267"/>
    <lineage>
        <taxon>Bacteria</taxon>
        <taxon>Bacillati</taxon>
        <taxon>Actinomycetota</taxon>
        <taxon>Actinomycetes</taxon>
        <taxon>Kitasatosporales</taxon>
        <taxon>Streptomycetaceae</taxon>
        <taxon>Streptomyces</taxon>
    </lineage>
</organism>
<evidence type="ECO:0000256" key="1">
    <source>
        <dbReference type="SAM" id="MobiDB-lite"/>
    </source>
</evidence>
<dbReference type="STRING" id="67267.GCA_000716675_07338"/>
<dbReference type="Gene3D" id="3.40.50.720">
    <property type="entry name" value="NAD(P)-binding Rossmann-like Domain"/>
    <property type="match status" value="1"/>
</dbReference>
<dbReference type="OrthoDB" id="9758052at2"/>
<evidence type="ECO:0000259" key="3">
    <source>
        <dbReference type="Pfam" id="PF21074"/>
    </source>
</evidence>
<dbReference type="PANTHER" id="PTHR43403:SF1">
    <property type="entry name" value="NAD-SPECIFIC GLUTAMATE DEHYDROGENASE"/>
    <property type="match status" value="1"/>
</dbReference>
<dbReference type="Pfam" id="PF21079">
    <property type="entry name" value="GDH_HM2"/>
    <property type="match status" value="1"/>
</dbReference>
<dbReference type="EMBL" id="CP021748">
    <property type="protein sequence ID" value="ARX83905.1"/>
    <property type="molecule type" value="Genomic_DNA"/>
</dbReference>
<name>A0A1Z1WBU4_9ACTN</name>
<feature type="domain" description="NAD-glutamate dehydrogenase N-terminal ACT1" evidence="4">
    <location>
        <begin position="75"/>
        <end position="222"/>
    </location>
</feature>
<dbReference type="InterPro" id="IPR049064">
    <property type="entry name" value="NAD_Glu_DH_ACT3"/>
</dbReference>
<dbReference type="SUPFAM" id="SSF53223">
    <property type="entry name" value="Aminoacid dehydrogenase-like, N-terminal domain"/>
    <property type="match status" value="1"/>
</dbReference>
<dbReference type="Pfam" id="PF21073">
    <property type="entry name" value="GDH_HM1"/>
    <property type="match status" value="1"/>
</dbReference>
<dbReference type="Pfam" id="PF21078">
    <property type="entry name" value="GDH_HM3"/>
    <property type="match status" value="1"/>
</dbReference>
<evidence type="ECO:0000259" key="2">
    <source>
        <dbReference type="Pfam" id="PF05088"/>
    </source>
</evidence>
<dbReference type="RefSeq" id="WP_087884361.1">
    <property type="nucleotide sequence ID" value="NZ_CP021748.1"/>
</dbReference>
<dbReference type="GO" id="GO:0004069">
    <property type="term" value="F:L-aspartate:2-oxoglutarate aminotransferase activity"/>
    <property type="evidence" value="ECO:0007669"/>
    <property type="project" value="InterPro"/>
</dbReference>
<dbReference type="InterPro" id="IPR007780">
    <property type="entry name" value="NAD_Glu_DH_bac"/>
</dbReference>
<dbReference type="Pfam" id="PF05088">
    <property type="entry name" value="Bac_GDH_CD"/>
    <property type="match status" value="1"/>
</dbReference>
<dbReference type="GO" id="GO:0006538">
    <property type="term" value="P:L-glutamate catabolic process"/>
    <property type="evidence" value="ECO:0007669"/>
    <property type="project" value="InterPro"/>
</dbReference>
<evidence type="ECO:0000259" key="6">
    <source>
        <dbReference type="Pfam" id="PF21077"/>
    </source>
</evidence>
<dbReference type="InterPro" id="IPR036291">
    <property type="entry name" value="NAD(P)-bd_dom_sf"/>
</dbReference>
<dbReference type="Proteomes" id="UP000195880">
    <property type="component" value="Chromosome"/>
</dbReference>
<dbReference type="InterPro" id="IPR028971">
    <property type="entry name" value="NAD-GDH_cat"/>
</dbReference>
<gene>
    <name evidence="7" type="ORF">SMD44_03335</name>
</gene>
<dbReference type="Pfam" id="PF21074">
    <property type="entry name" value="GDH_C"/>
    <property type="match status" value="1"/>
</dbReference>
<feature type="domain" description="NAD-specific glutamate dehydrogenase C-terminal" evidence="3">
    <location>
        <begin position="1331"/>
        <end position="1668"/>
    </location>
</feature>
<dbReference type="Pfam" id="PF21075">
    <property type="entry name" value="GDH_ACT1"/>
    <property type="match status" value="1"/>
</dbReference>
<evidence type="ECO:0000259" key="4">
    <source>
        <dbReference type="Pfam" id="PF21075"/>
    </source>
</evidence>
<dbReference type="InterPro" id="IPR048381">
    <property type="entry name" value="GDH_C"/>
</dbReference>
<evidence type="ECO:0000313" key="7">
    <source>
        <dbReference type="EMBL" id="ARX83905.1"/>
    </source>
</evidence>
<dbReference type="InterPro" id="IPR024727">
    <property type="entry name" value="NAD_Glu_DH_N_ACT1"/>
</dbReference>
<feature type="domain" description="NAD-glutamate dehydrogenase ACT2" evidence="5">
    <location>
        <begin position="458"/>
        <end position="550"/>
    </location>
</feature>
<feature type="compositionally biased region" description="Gly residues" evidence="1">
    <location>
        <begin position="37"/>
        <end position="49"/>
    </location>
</feature>
<dbReference type="InterPro" id="IPR049059">
    <property type="entry name" value="NAD_Glu_DH_HM1"/>
</dbReference>
<dbReference type="InterPro" id="IPR049058">
    <property type="entry name" value="NAD_Glu_DH_HM2"/>
</dbReference>
<dbReference type="InterPro" id="IPR049056">
    <property type="entry name" value="NAD_Glu_DH_HM3"/>
</dbReference>
<proteinExistence type="predicted"/>
<dbReference type="Pfam" id="PF21077">
    <property type="entry name" value="GDH_ACT3"/>
    <property type="match status" value="1"/>
</dbReference>
<sequence>MQTKLDEAKAELLARAARVAENSPVGGRLPTGAPTGSTGGSHDTGGSGPAGARKGGKAPAADQATPSDPSKVLAFLQRYYLHTAPEDLSDRDPVDVFGAAYSHFRLAENRPQGTANVRVHTPTVEENGWNCSHSIVEVVTDDMPFLVDSVTNELSRQGRGIHVVIHPQVVVRRDLTGKLLDVLPEGQNTAERPHDAVTESWIHVEIDRETDRADLKQITADLLRILSDVRETVEDWDKMRDAALRIADDLPTEPTADDVRDQEVEEARELLRWLAADHFTFLGYREYDLTDEDSLAAVPGTGLGILRADPHHSEGDDHHPVSPSFNRLPADARAKAREHKLLVLTKANSRSTVHRPSYLDYVGVKKFDENGEVVGERRFLGLFSSAAYTESVRRVPVIRRKVEEVLKGAGFTPNSHDGRDLLQILETYPRDELFQTPADELRAIVTSVLYLQERRRLRLYLRKDEYGRYYSALVYLPRDRYTTGVRLRIIDILKEELNGASVDFTAWNTESILSRIHFVVRVPKGGEVPDLSDADVERIEARLVEAARSWADGFGEALTAELGEERAAELLRRYANAFPEGYKADHTPRAAVADLVHLERLSQQSQQDFALSLYEPVGAAPDERRFKIYRSGAQISLSAVLPVLQRLGVEVTDERPYELRCSDRTSAWIYDFGLRMPKAQNGNGDYLGDDGRGRFQEAFAAAWTGDAEVDGFNSLVLRAGLNWRQAMVLRAYAKYLRQAGSTFSQDYMEDTLLNNVHTTRLLVSLFEARMSPDRQRAGTELTDGLLEELDGALDQVASLDEDRILRSFLTVIKATLRTNFFQEAAGGKPHSYVSMKLDPQAIPDLPEPRPAYEIWVYSPRVEGVHLRFGKVARGGLRWSDRREDFRTEILGLVKAQMVKNTVIVPVGAKGGFVAKQLPDPSVDRDAWLAEGVACYKTFISALLDITDNLVAGEVVPPADVVRHDEDDTYLVVAADKGTATFSDIANEVAESYNFWLGDAFASGGSAGYDHKGMGITARGAWESVKRHFRELGHDTQTEDFTAVGVGDMSGDVFGNGMLLSEHIRLVAAFDHRHIFIDPNPDAATSYAERRRLFELPRSSWADYNKELLSAGGGIFPRSAKAIQLNAHIRQALGIETGGAKMTPAELMQAILKAPVDLLWNGGIGTYVKAASESHADVGDKANDAIRVDGADLRVKVVGEGGNLGLTQLGRIEFARSGGRINTDAIDNSAGVDTSDHEVNIKILLNAVVQAGDMTVKQRNKLLAAMTDEVGQLVLRNNYAQNTALANSVFESPSLLHAHQRFMRRLGREGQLDRGLEFLPTDRQIRELLGSGRGLSQPELAVLLAYTKIVAADELIHTSLPDDDYLRRLLHAYFPKALREKFAEQVDAHALRREIITTVLVNDTVNTGGSTFLHRLREETGASLEEIVRAQLAAREIFGLGEVWDAVEALDNEVAADVQTRVRLHCRRLVERGTRWLLNNRPQPLQLAETVEFFRAGVDQVWTELPKLMRGSDLEWYEGIREELAGAGVPDELAQRVAGFSSAFPALDIVAVADRMGKEPLAVAEIYYDLADRLRITQLMDRIIELPRADRWQSMARASIREDLYAAHAALTADVLAVGNGTATPEQRFKAWEEKNAAILGRARTTLEEIQGSDAFDLANLSVAMRTMRTLLRTHS</sequence>
<dbReference type="GO" id="GO:0004352">
    <property type="term" value="F:glutamate dehydrogenase (NAD+) activity"/>
    <property type="evidence" value="ECO:0007669"/>
    <property type="project" value="InterPro"/>
</dbReference>
<dbReference type="PANTHER" id="PTHR43403">
    <property type="entry name" value="NAD-SPECIFIC GLUTAMATE DEHYDROGENASE"/>
    <property type="match status" value="1"/>
</dbReference>
<dbReference type="InterPro" id="IPR049062">
    <property type="entry name" value="NAD_Glu_DH_ACT2"/>
</dbReference>
<dbReference type="SUPFAM" id="SSF51735">
    <property type="entry name" value="NAD(P)-binding Rossmann-fold domains"/>
    <property type="match status" value="1"/>
</dbReference>
<dbReference type="PIRSF" id="PIRSF036761">
    <property type="entry name" value="GDH_Mll4104"/>
    <property type="match status" value="1"/>
</dbReference>
<evidence type="ECO:0000259" key="5">
    <source>
        <dbReference type="Pfam" id="PF21076"/>
    </source>
</evidence>
<protein>
    <submittedName>
        <fullName evidence="7">NAD-glutamate dehydrogenase</fullName>
    </submittedName>
</protein>
<dbReference type="eggNOG" id="COG2902">
    <property type="taxonomic scope" value="Bacteria"/>
</dbReference>
<feature type="region of interest" description="Disordered" evidence="1">
    <location>
        <begin position="18"/>
        <end position="67"/>
    </location>
</feature>
<feature type="domain" description="NAD-glutamate dehydrogenase catalytic" evidence="2">
    <location>
        <begin position="789"/>
        <end position="1286"/>
    </location>
</feature>